<organism evidence="1">
    <name type="scientific">Rhizophora mucronata</name>
    <name type="common">Asiatic mangrove</name>
    <dbReference type="NCBI Taxonomy" id="61149"/>
    <lineage>
        <taxon>Eukaryota</taxon>
        <taxon>Viridiplantae</taxon>
        <taxon>Streptophyta</taxon>
        <taxon>Embryophyta</taxon>
        <taxon>Tracheophyta</taxon>
        <taxon>Spermatophyta</taxon>
        <taxon>Magnoliopsida</taxon>
        <taxon>eudicotyledons</taxon>
        <taxon>Gunneridae</taxon>
        <taxon>Pentapetalae</taxon>
        <taxon>rosids</taxon>
        <taxon>fabids</taxon>
        <taxon>Malpighiales</taxon>
        <taxon>Rhizophoraceae</taxon>
        <taxon>Rhizophora</taxon>
    </lineage>
</organism>
<reference evidence="1" key="1">
    <citation type="submission" date="2018-02" db="EMBL/GenBank/DDBJ databases">
        <title>Rhizophora mucronata_Transcriptome.</title>
        <authorList>
            <person name="Meera S.P."/>
            <person name="Sreeshan A."/>
            <person name="Augustine A."/>
        </authorList>
    </citation>
    <scope>NUCLEOTIDE SEQUENCE</scope>
    <source>
        <tissue evidence="1">Leaf</tissue>
    </source>
</reference>
<accession>A0A2P2QKT8</accession>
<proteinExistence type="predicted"/>
<dbReference type="AlphaFoldDB" id="A0A2P2QKT8"/>
<name>A0A2P2QKT8_RHIMU</name>
<evidence type="ECO:0000313" key="1">
    <source>
        <dbReference type="EMBL" id="MBX67517.1"/>
    </source>
</evidence>
<dbReference type="EMBL" id="GGEC01087033">
    <property type="protein sequence ID" value="MBX67517.1"/>
    <property type="molecule type" value="Transcribed_RNA"/>
</dbReference>
<sequence length="19" mass="2245">MTIFDLLKAYAIFKQLSNQ</sequence>
<protein>
    <submittedName>
        <fullName evidence="1">Uncharacterized protein</fullName>
    </submittedName>
</protein>